<dbReference type="PANTHER" id="PTHR43649">
    <property type="entry name" value="ARABINOSE-BINDING PROTEIN-RELATED"/>
    <property type="match status" value="1"/>
</dbReference>
<sequence length="481" mass="51367">MTRPRRLTAPRVPLLALSLALLLIAVCAACTGGTRGPADGGGAPTGTAGSAAPGDVTGFIVVASGRDVTGKNGIRRQLIDAWNLREQRKKSGFQARLVELPGSADEQRSQLLGALQSRSADYDVVNLDVTWVPEFATADLIEPLPRDLVDNDDVIPSVAGTAWWDGQVYAAPFNSDVGLLYYRRDYLKGAGVERPDPGANLDWNGLRGLVEVLDAHPAPDAYEKGWTTQLAAYEGRTVNAVEAFASAVPDLELVDEDGRYVGDVDELADGIAELRRRTETAYTLQDAVASDEGTSLSDFAEGRTAFLRHWPSEYRTLYRTFSQGQLGVAPLPGRAVLGGQNLAVTGVSQRKGKATELIRFLTGKESERCLLEAGFAATRTSAYEGDADSERCTAVGPGPSASPTGEGADPVPRDSGGRPAYARDVLLPALRKAVHRPRTPLYGAFTQTLITQLDPLHGDGVPSDEALAEQLDRALRKALPH</sequence>
<reference evidence="7" key="1">
    <citation type="journal article" date="2019" name="Int. J. Syst. Evol. Microbiol.">
        <title>The Global Catalogue of Microorganisms (GCM) 10K type strain sequencing project: providing services to taxonomists for standard genome sequencing and annotation.</title>
        <authorList>
            <consortium name="The Broad Institute Genomics Platform"/>
            <consortium name="The Broad Institute Genome Sequencing Center for Infectious Disease"/>
            <person name="Wu L."/>
            <person name="Ma J."/>
        </authorList>
    </citation>
    <scope>NUCLEOTIDE SEQUENCE [LARGE SCALE GENOMIC DNA]</scope>
    <source>
        <strain evidence="7">JCM 13852</strain>
    </source>
</reference>
<keyword evidence="7" id="KW-1185">Reference proteome</keyword>
<dbReference type="Gene3D" id="3.40.190.10">
    <property type="entry name" value="Periplasmic binding protein-like II"/>
    <property type="match status" value="2"/>
</dbReference>
<dbReference type="Proteomes" id="UP001596183">
    <property type="component" value="Unassembled WGS sequence"/>
</dbReference>
<evidence type="ECO:0000256" key="1">
    <source>
        <dbReference type="ARBA" id="ARBA00008520"/>
    </source>
</evidence>
<feature type="region of interest" description="Disordered" evidence="4">
    <location>
        <begin position="386"/>
        <end position="420"/>
    </location>
</feature>
<dbReference type="Pfam" id="PF13416">
    <property type="entry name" value="SBP_bac_8"/>
    <property type="match status" value="1"/>
</dbReference>
<name>A0ABW0XJ81_9ACTN</name>
<evidence type="ECO:0000256" key="3">
    <source>
        <dbReference type="ARBA" id="ARBA00022729"/>
    </source>
</evidence>
<comment type="similarity">
    <text evidence="1">Belongs to the bacterial solute-binding protein 1 family.</text>
</comment>
<gene>
    <name evidence="6" type="ORF">ACFP2V_03010</name>
</gene>
<dbReference type="PANTHER" id="PTHR43649:SF34">
    <property type="entry name" value="ABC TRANSPORTER PERIPLASMIC-BINDING PROTEIN YCJN-RELATED"/>
    <property type="match status" value="1"/>
</dbReference>
<organism evidence="6 7">
    <name type="scientific">Streptomyces incanus</name>
    <dbReference type="NCBI Taxonomy" id="887453"/>
    <lineage>
        <taxon>Bacteria</taxon>
        <taxon>Bacillati</taxon>
        <taxon>Actinomycetota</taxon>
        <taxon>Actinomycetes</taxon>
        <taxon>Kitasatosporales</taxon>
        <taxon>Streptomycetaceae</taxon>
        <taxon>Streptomyces</taxon>
    </lineage>
</organism>
<keyword evidence="2" id="KW-0813">Transport</keyword>
<feature type="signal peptide" evidence="5">
    <location>
        <begin position="1"/>
        <end position="28"/>
    </location>
</feature>
<keyword evidence="3 5" id="KW-0732">Signal</keyword>
<dbReference type="EMBL" id="JBHSPC010000011">
    <property type="protein sequence ID" value="MFC5669119.1"/>
    <property type="molecule type" value="Genomic_DNA"/>
</dbReference>
<accession>A0ABW0XJ81</accession>
<evidence type="ECO:0000313" key="7">
    <source>
        <dbReference type="Proteomes" id="UP001596183"/>
    </source>
</evidence>
<feature type="chain" id="PRO_5046557270" evidence="5">
    <location>
        <begin position="29"/>
        <end position="481"/>
    </location>
</feature>
<dbReference type="InterPro" id="IPR050490">
    <property type="entry name" value="Bact_solute-bd_prot1"/>
</dbReference>
<dbReference type="RefSeq" id="WP_381204894.1">
    <property type="nucleotide sequence ID" value="NZ_JBHSPC010000011.1"/>
</dbReference>
<dbReference type="SUPFAM" id="SSF53850">
    <property type="entry name" value="Periplasmic binding protein-like II"/>
    <property type="match status" value="1"/>
</dbReference>
<comment type="caution">
    <text evidence="6">The sequence shown here is derived from an EMBL/GenBank/DDBJ whole genome shotgun (WGS) entry which is preliminary data.</text>
</comment>
<dbReference type="InterPro" id="IPR006059">
    <property type="entry name" value="SBP"/>
</dbReference>
<protein>
    <submittedName>
        <fullName evidence="6">Extracellular solute-binding protein</fullName>
    </submittedName>
</protein>
<evidence type="ECO:0000256" key="5">
    <source>
        <dbReference type="SAM" id="SignalP"/>
    </source>
</evidence>
<evidence type="ECO:0000256" key="4">
    <source>
        <dbReference type="SAM" id="MobiDB-lite"/>
    </source>
</evidence>
<evidence type="ECO:0000256" key="2">
    <source>
        <dbReference type="ARBA" id="ARBA00022448"/>
    </source>
</evidence>
<evidence type="ECO:0000313" key="6">
    <source>
        <dbReference type="EMBL" id="MFC5669119.1"/>
    </source>
</evidence>
<proteinExistence type="inferred from homology"/>